<dbReference type="PROSITE" id="PS50977">
    <property type="entry name" value="HTH_TETR_2"/>
    <property type="match status" value="1"/>
</dbReference>
<name>A0A1I5LTY4_9GAMM</name>
<organism evidence="6 7">
    <name type="scientific">Enterovibrio norvegicus DSM 15893</name>
    <dbReference type="NCBI Taxonomy" id="1121869"/>
    <lineage>
        <taxon>Bacteria</taxon>
        <taxon>Pseudomonadati</taxon>
        <taxon>Pseudomonadota</taxon>
        <taxon>Gammaproteobacteria</taxon>
        <taxon>Vibrionales</taxon>
        <taxon>Vibrionaceae</taxon>
        <taxon>Enterovibrio</taxon>
    </lineage>
</organism>
<dbReference type="Proteomes" id="UP000182692">
    <property type="component" value="Unassembled WGS sequence"/>
</dbReference>
<evidence type="ECO:0000313" key="7">
    <source>
        <dbReference type="Proteomes" id="UP000182692"/>
    </source>
</evidence>
<keyword evidence="3" id="KW-0804">Transcription</keyword>
<dbReference type="InterPro" id="IPR001647">
    <property type="entry name" value="HTH_TetR"/>
</dbReference>
<dbReference type="SUPFAM" id="SSF46689">
    <property type="entry name" value="Homeodomain-like"/>
    <property type="match status" value="1"/>
</dbReference>
<evidence type="ECO:0000259" key="5">
    <source>
        <dbReference type="PROSITE" id="PS50977"/>
    </source>
</evidence>
<dbReference type="AlphaFoldDB" id="A0A1I5LTY4"/>
<keyword evidence="2 4" id="KW-0238">DNA-binding</keyword>
<dbReference type="OrthoDB" id="326421at2"/>
<dbReference type="InterPro" id="IPR036271">
    <property type="entry name" value="Tet_transcr_reg_TetR-rel_C_sf"/>
</dbReference>
<dbReference type="PANTHER" id="PTHR47506">
    <property type="entry name" value="TRANSCRIPTIONAL REGULATORY PROTEIN"/>
    <property type="match status" value="1"/>
</dbReference>
<evidence type="ECO:0000256" key="4">
    <source>
        <dbReference type="PROSITE-ProRule" id="PRU00335"/>
    </source>
</evidence>
<dbReference type="GO" id="GO:0003677">
    <property type="term" value="F:DNA binding"/>
    <property type="evidence" value="ECO:0007669"/>
    <property type="project" value="UniProtKB-UniRule"/>
</dbReference>
<dbReference type="RefSeq" id="WP_017010727.1">
    <property type="nucleotide sequence ID" value="NZ_FOWR01000006.1"/>
</dbReference>
<evidence type="ECO:0000256" key="2">
    <source>
        <dbReference type="ARBA" id="ARBA00023125"/>
    </source>
</evidence>
<protein>
    <submittedName>
        <fullName evidence="6">Transcriptional regulator, TetR family</fullName>
    </submittedName>
</protein>
<dbReference type="Pfam" id="PF00440">
    <property type="entry name" value="TetR_N"/>
    <property type="match status" value="1"/>
</dbReference>
<evidence type="ECO:0000313" key="6">
    <source>
        <dbReference type="EMBL" id="SFP00702.1"/>
    </source>
</evidence>
<keyword evidence="1" id="KW-0805">Transcription regulation</keyword>
<evidence type="ECO:0000256" key="3">
    <source>
        <dbReference type="ARBA" id="ARBA00023163"/>
    </source>
</evidence>
<dbReference type="SUPFAM" id="SSF48498">
    <property type="entry name" value="Tetracyclin repressor-like, C-terminal domain"/>
    <property type="match status" value="1"/>
</dbReference>
<dbReference type="Gene3D" id="1.10.357.10">
    <property type="entry name" value="Tetracycline Repressor, domain 2"/>
    <property type="match status" value="1"/>
</dbReference>
<proteinExistence type="predicted"/>
<evidence type="ECO:0000256" key="1">
    <source>
        <dbReference type="ARBA" id="ARBA00023015"/>
    </source>
</evidence>
<dbReference type="EMBL" id="FOWR01000006">
    <property type="protein sequence ID" value="SFP00702.1"/>
    <property type="molecule type" value="Genomic_DNA"/>
</dbReference>
<accession>A0A1I5LTY4</accession>
<dbReference type="Gene3D" id="1.10.10.60">
    <property type="entry name" value="Homeodomain-like"/>
    <property type="match status" value="1"/>
</dbReference>
<dbReference type="Pfam" id="PF16925">
    <property type="entry name" value="TetR_C_13"/>
    <property type="match status" value="1"/>
</dbReference>
<feature type="domain" description="HTH tetR-type" evidence="5">
    <location>
        <begin position="5"/>
        <end position="65"/>
    </location>
</feature>
<sequence length="199" mass="23037">MNKKKQTREQILMVGFEMASLEGLESLTIGELAKRVGMSKSGLFAHFNSRTNLQAAVVSYAGERFTERVIAPCRDASHVSYEAKLRQMLDNWLTWNSSFQGSCMFLDAWRDGHADDDPMQMMLEVITKRWLGYLNIQFEKGIESKEFRADLDCWQTVYELYGLYLSSHLFRTLSLETQGAQKFWKGIDDLFARIRYTAD</sequence>
<dbReference type="PANTHER" id="PTHR47506:SF6">
    <property type="entry name" value="HTH-TYPE TRANSCRIPTIONAL REPRESSOR NEMR"/>
    <property type="match status" value="1"/>
</dbReference>
<gene>
    <name evidence="6" type="ORF">SAMN03084138_01072</name>
</gene>
<reference evidence="6 7" key="1">
    <citation type="submission" date="2016-10" db="EMBL/GenBank/DDBJ databases">
        <authorList>
            <person name="de Groot N.N."/>
        </authorList>
    </citation>
    <scope>NUCLEOTIDE SEQUENCE [LARGE SCALE GENOMIC DNA]</scope>
    <source>
        <strain evidence="6 7">DSM 15893</strain>
    </source>
</reference>
<dbReference type="InterPro" id="IPR011075">
    <property type="entry name" value="TetR_C"/>
</dbReference>
<dbReference type="GeneID" id="35872256"/>
<dbReference type="STRING" id="1121869.SAMN03084138_01072"/>
<feature type="DNA-binding region" description="H-T-H motif" evidence="4">
    <location>
        <begin position="28"/>
        <end position="47"/>
    </location>
</feature>
<dbReference type="InterPro" id="IPR009057">
    <property type="entry name" value="Homeodomain-like_sf"/>
</dbReference>